<keyword evidence="3" id="KW-1185">Reference proteome</keyword>
<dbReference type="Proteomes" id="UP000432015">
    <property type="component" value="Unassembled WGS sequence"/>
</dbReference>
<keyword evidence="1" id="KW-1133">Transmembrane helix</keyword>
<evidence type="ECO:0000256" key="1">
    <source>
        <dbReference type="SAM" id="Phobius"/>
    </source>
</evidence>
<evidence type="ECO:0000313" key="3">
    <source>
        <dbReference type="Proteomes" id="UP000432015"/>
    </source>
</evidence>
<feature type="transmembrane region" description="Helical" evidence="1">
    <location>
        <begin position="21"/>
        <end position="40"/>
    </location>
</feature>
<name>A0A7K1KYB2_9ACTN</name>
<comment type="caution">
    <text evidence="2">The sequence shown here is derived from an EMBL/GenBank/DDBJ whole genome shotgun (WGS) entry which is preliminary data.</text>
</comment>
<feature type="transmembrane region" description="Helical" evidence="1">
    <location>
        <begin position="128"/>
        <end position="146"/>
    </location>
</feature>
<dbReference type="EMBL" id="WOFH01000004">
    <property type="protein sequence ID" value="MUN37202.1"/>
    <property type="molecule type" value="Genomic_DNA"/>
</dbReference>
<sequence>MTAVREAGPGECGAPPRRAPSGFTVTVATAAALLLLFFTVPNVKPVWRAARGDGAPGAFTAARVSCVSHPGHEACSWYGTFTPAGGGGARETTMYGAGRGDLAAGERVPAIDVGRASRVYAPSGSHEWIPTGLILLAGAALLYPLARRVSGRARRAGAPARSGIPAG</sequence>
<keyword evidence="1" id="KW-0812">Transmembrane</keyword>
<organism evidence="2 3">
    <name type="scientific">Actinomadura litoris</name>
    <dbReference type="NCBI Taxonomy" id="2678616"/>
    <lineage>
        <taxon>Bacteria</taxon>
        <taxon>Bacillati</taxon>
        <taxon>Actinomycetota</taxon>
        <taxon>Actinomycetes</taxon>
        <taxon>Streptosporangiales</taxon>
        <taxon>Thermomonosporaceae</taxon>
        <taxon>Actinomadura</taxon>
    </lineage>
</organism>
<gene>
    <name evidence="2" type="ORF">GNZ18_11395</name>
</gene>
<accession>A0A7K1KYB2</accession>
<proteinExistence type="predicted"/>
<dbReference type="AlphaFoldDB" id="A0A7K1KYB2"/>
<reference evidence="2 3" key="1">
    <citation type="submission" date="2019-11" db="EMBL/GenBank/DDBJ databases">
        <authorList>
            <person name="Cao P."/>
        </authorList>
    </citation>
    <scope>NUCLEOTIDE SEQUENCE [LARGE SCALE GENOMIC DNA]</scope>
    <source>
        <strain evidence="2 3">NEAU-AAG5</strain>
    </source>
</reference>
<protein>
    <submittedName>
        <fullName evidence="2">Uncharacterized protein</fullName>
    </submittedName>
</protein>
<keyword evidence="1" id="KW-0472">Membrane</keyword>
<dbReference type="RefSeq" id="WP_156216301.1">
    <property type="nucleotide sequence ID" value="NZ_WOFH01000004.1"/>
</dbReference>
<evidence type="ECO:0000313" key="2">
    <source>
        <dbReference type="EMBL" id="MUN37202.1"/>
    </source>
</evidence>